<dbReference type="GO" id="GO:0004843">
    <property type="term" value="F:cysteine-type deubiquitinase activity"/>
    <property type="evidence" value="ECO:0007669"/>
    <property type="project" value="UniProtKB-EC"/>
</dbReference>
<dbReference type="InterPro" id="IPR001394">
    <property type="entry name" value="Peptidase_C19_UCH"/>
</dbReference>
<dbReference type="InterPro" id="IPR050164">
    <property type="entry name" value="Peptidase_C19"/>
</dbReference>
<dbReference type="PROSITE" id="PS00973">
    <property type="entry name" value="USP_2"/>
    <property type="match status" value="1"/>
</dbReference>
<evidence type="ECO:0000256" key="6">
    <source>
        <dbReference type="ARBA" id="ARBA00022801"/>
    </source>
</evidence>
<dbReference type="PANTHER" id="PTHR24006:SF758">
    <property type="entry name" value="UBIQUITIN CARBOXYL-TERMINAL HYDROLASE 36"/>
    <property type="match status" value="1"/>
</dbReference>
<feature type="region of interest" description="Disordered" evidence="8">
    <location>
        <begin position="879"/>
        <end position="923"/>
    </location>
</feature>
<feature type="compositionally biased region" description="Basic and acidic residues" evidence="8">
    <location>
        <begin position="527"/>
        <end position="544"/>
    </location>
</feature>
<organism evidence="10 11">
    <name type="scientific">Plasmodium vivax Mauritania I</name>
    <dbReference type="NCBI Taxonomy" id="1035515"/>
    <lineage>
        <taxon>Eukaryota</taxon>
        <taxon>Sar</taxon>
        <taxon>Alveolata</taxon>
        <taxon>Apicomplexa</taxon>
        <taxon>Aconoidasida</taxon>
        <taxon>Haemosporida</taxon>
        <taxon>Plasmodiidae</taxon>
        <taxon>Plasmodium</taxon>
        <taxon>Plasmodium (Plasmodium)</taxon>
    </lineage>
</organism>
<evidence type="ECO:0000259" key="9">
    <source>
        <dbReference type="PROSITE" id="PS50235"/>
    </source>
</evidence>
<name>A0A0J9T6V9_PLAVI</name>
<feature type="domain" description="USP" evidence="9">
    <location>
        <begin position="625"/>
        <end position="1167"/>
    </location>
</feature>
<gene>
    <name evidence="10" type="ORF">PVMG_02880</name>
</gene>
<feature type="region of interest" description="Disordered" evidence="8">
    <location>
        <begin position="1024"/>
        <end position="1099"/>
    </location>
</feature>
<keyword evidence="7" id="KW-0788">Thiol protease</keyword>
<dbReference type="AlphaFoldDB" id="A0A0J9T6V9"/>
<dbReference type="SUPFAM" id="SSF54001">
    <property type="entry name" value="Cysteine proteinases"/>
    <property type="match status" value="1"/>
</dbReference>
<dbReference type="InterPro" id="IPR018200">
    <property type="entry name" value="USP_CS"/>
</dbReference>
<dbReference type="PANTHER" id="PTHR24006">
    <property type="entry name" value="UBIQUITIN CARBOXYL-TERMINAL HYDROLASE"/>
    <property type="match status" value="1"/>
</dbReference>
<comment type="catalytic activity">
    <reaction evidence="1">
        <text>Thiol-dependent hydrolysis of ester, thioester, amide, peptide and isopeptide bonds formed by the C-terminal Gly of ubiquitin (a 76-residue protein attached to proteins as an intracellular targeting signal).</text>
        <dbReference type="EC" id="3.4.19.12"/>
    </reaction>
</comment>
<evidence type="ECO:0000256" key="7">
    <source>
        <dbReference type="ARBA" id="ARBA00022807"/>
    </source>
</evidence>
<proteinExistence type="inferred from homology"/>
<feature type="region of interest" description="Disordered" evidence="8">
    <location>
        <begin position="398"/>
        <end position="586"/>
    </location>
</feature>
<evidence type="ECO:0000256" key="1">
    <source>
        <dbReference type="ARBA" id="ARBA00000707"/>
    </source>
</evidence>
<feature type="compositionally biased region" description="Basic and acidic residues" evidence="8">
    <location>
        <begin position="1051"/>
        <end position="1076"/>
    </location>
</feature>
<feature type="compositionally biased region" description="Basic residues" evidence="8">
    <location>
        <begin position="430"/>
        <end position="440"/>
    </location>
</feature>
<evidence type="ECO:0000256" key="3">
    <source>
        <dbReference type="ARBA" id="ARBA00012759"/>
    </source>
</evidence>
<dbReference type="PROSITE" id="PS50235">
    <property type="entry name" value="USP_3"/>
    <property type="match status" value="1"/>
</dbReference>
<feature type="compositionally biased region" description="Gly residues" evidence="8">
    <location>
        <begin position="879"/>
        <end position="894"/>
    </location>
</feature>
<feature type="compositionally biased region" description="Basic and acidic residues" evidence="8">
    <location>
        <begin position="248"/>
        <end position="264"/>
    </location>
</feature>
<protein>
    <recommendedName>
        <fullName evidence="3">ubiquitinyl hydrolase 1</fullName>
        <ecNumber evidence="3">3.4.19.12</ecNumber>
    </recommendedName>
</protein>
<feature type="compositionally biased region" description="Polar residues" evidence="8">
    <location>
        <begin position="98"/>
        <end position="107"/>
    </location>
</feature>
<keyword evidence="4" id="KW-0645">Protease</keyword>
<dbReference type="GO" id="GO:0005634">
    <property type="term" value="C:nucleus"/>
    <property type="evidence" value="ECO:0007669"/>
    <property type="project" value="TreeGrafter"/>
</dbReference>
<keyword evidence="5" id="KW-0833">Ubl conjugation pathway</keyword>
<dbReference type="GO" id="GO:0016579">
    <property type="term" value="P:protein deubiquitination"/>
    <property type="evidence" value="ECO:0007669"/>
    <property type="project" value="InterPro"/>
</dbReference>
<dbReference type="Gene3D" id="3.90.70.10">
    <property type="entry name" value="Cysteine proteinases"/>
    <property type="match status" value="2"/>
</dbReference>
<feature type="region of interest" description="Disordered" evidence="8">
    <location>
        <begin position="345"/>
        <end position="364"/>
    </location>
</feature>
<dbReference type="InterPro" id="IPR028889">
    <property type="entry name" value="USP"/>
</dbReference>
<feature type="compositionally biased region" description="Basic and acidic residues" evidence="8">
    <location>
        <begin position="502"/>
        <end position="514"/>
    </location>
</feature>
<dbReference type="Proteomes" id="UP000053776">
    <property type="component" value="Unassembled WGS sequence"/>
</dbReference>
<evidence type="ECO:0000313" key="11">
    <source>
        <dbReference type="Proteomes" id="UP000053776"/>
    </source>
</evidence>
<dbReference type="EC" id="3.4.19.12" evidence="3"/>
<feature type="region of interest" description="Disordered" evidence="8">
    <location>
        <begin position="70"/>
        <end position="173"/>
    </location>
</feature>
<keyword evidence="6" id="KW-0378">Hydrolase</keyword>
<evidence type="ECO:0000256" key="4">
    <source>
        <dbReference type="ARBA" id="ARBA00022670"/>
    </source>
</evidence>
<dbReference type="InterPro" id="IPR038765">
    <property type="entry name" value="Papain-like_cys_pep_sf"/>
</dbReference>
<evidence type="ECO:0000256" key="2">
    <source>
        <dbReference type="ARBA" id="ARBA00009085"/>
    </source>
</evidence>
<evidence type="ECO:0000313" key="10">
    <source>
        <dbReference type="EMBL" id="KMZ90711.1"/>
    </source>
</evidence>
<dbReference type="EMBL" id="KQ235104">
    <property type="protein sequence ID" value="KMZ90711.1"/>
    <property type="molecule type" value="Genomic_DNA"/>
</dbReference>
<sequence>MIPPYGKIHVSLSNEYVEFYEEKSLKEPNNCKEKENDLKLSCEEEESTTVGCTRDDVFVDGHTGEKTFRETNQQSGCHHAGLGKYHLGGGKGGDASPELTSAGVSSSETEKRTPQVEVQTGLLVPPAQHGGTEPLRGVGGVASGDGVRDGARDGRASPGDGSPNQVNCKSRRATTPTVRLKSFKKIFNRTFSKYYFIGKPFKRYVKVIKSASQEKVKKRASKKGSTDGIATSKKGGAVACHGEEKCPDKRLDAASSESGKRRSDATMGGEAHAEGNIPPVKKCVHQMLLRPPKVRLTNRGNVVLSKMITKESISKGKVKRVKKVDKMKIAKKVEKVKKVKIIKGKGRPADMKTQSSVDEDAGQQIGQDKFHTRETSAVAIQRTKLLVHGEKCKSMGKPVVSGKDEVTNGRCSPRMEGDSMRGDTVESLKKEKKKKKKKKKGTPEGYSTIGGGGYKFGEVSPGEAHLTGKRPMEDKPNGHAAMNVQTVPEKAHQEKLPSLQKAQRESGHHGKEGGRTAAPNGATLQNEEQRYNKGVREKGEREGVAIKPGGGRKKKKRSGGASGNASGSVNPFGSGSGWGSEEGEAGRRGELNLSEYRILKEIKTKQSNEVVQLNLDSSFFVSKGAGLYNYGQNICFFNSIIQTIVRIPYICKDLLSKLHSLNCEKKKVRVFCFYCLFEQFACNIMSKKCGIKNMLIPYIKKYICNNYIVGYQEDVHEYLRYFLCSLEKSSFSSSIYIQKMFTGVTKNITICTKCNNVSLKYEQYYELSLDISSSNNLEEALRKYLSKETLMGDNGYYCDKCRKKKKATKQCVINKLPRVLTIQIKRFFMNSKYNVVKNHKHISYPLYLDMKGYVNSYDMFQNDFNNNVIALYEKVNPGTGGGSGQGGGQGGGQPSGQPSGLGNDRRSGVGSDQRSGPRTARPNPHVLNQIAHIFAELKREVCRRKIKNQLTPAELRSIIVETKKRIVKELNKIKFSKFYNDILLSISKDIDTLYCYMRANASRKHFSLKGALFNFKVEFLNGEEHPPPECEPCSGESGSRGEGSRLSDGSRLIDGHKFNDRSRLSDGHKFNDRSRLSDGTQFGEKREHPPHSAKNHPNQRSASYFSYELTGLIKHIGSGTEYGHYVALTKSNNNIYLLCDDNNISYINKKEVLNCVKNAYVFIYTCIHPGFIDFYNKYVDVLEKKKFNINLPVFEKRVEFKERITMPKQKFISRSLHF</sequence>
<reference evidence="10 11" key="1">
    <citation type="submission" date="2011-08" db="EMBL/GenBank/DDBJ databases">
        <title>The Genome Sequence of Plasmodium vivax Mauritania I.</title>
        <authorList>
            <consortium name="The Broad Institute Genome Sequencing Platform"/>
            <consortium name="The Broad Institute Genome Sequencing Center for Infectious Disease"/>
            <person name="Neafsey D."/>
            <person name="Carlton J."/>
            <person name="Barnwell J."/>
            <person name="Collins W."/>
            <person name="Escalante A."/>
            <person name="Mullikin J."/>
            <person name="Saul A."/>
            <person name="Guigo R."/>
            <person name="Camara F."/>
            <person name="Young S.K."/>
            <person name="Zeng Q."/>
            <person name="Gargeya S."/>
            <person name="Fitzgerald M."/>
            <person name="Haas B."/>
            <person name="Abouelleil A."/>
            <person name="Alvarado L."/>
            <person name="Arachchi H.M."/>
            <person name="Berlin A."/>
            <person name="Brown A."/>
            <person name="Chapman S.B."/>
            <person name="Chen Z."/>
            <person name="Dunbar C."/>
            <person name="Freedman E."/>
            <person name="Gearin G."/>
            <person name="Gellesch M."/>
            <person name="Goldberg J."/>
            <person name="Griggs A."/>
            <person name="Gujja S."/>
            <person name="Heiman D."/>
            <person name="Howarth C."/>
            <person name="Larson L."/>
            <person name="Lui A."/>
            <person name="MacDonald P.J.P."/>
            <person name="Montmayeur A."/>
            <person name="Murphy C."/>
            <person name="Neiman D."/>
            <person name="Pearson M."/>
            <person name="Priest M."/>
            <person name="Roberts A."/>
            <person name="Saif S."/>
            <person name="Shea T."/>
            <person name="Shenoy N."/>
            <person name="Sisk P."/>
            <person name="Stolte C."/>
            <person name="Sykes S."/>
            <person name="Wortman J."/>
            <person name="Nusbaum C."/>
            <person name="Birren B."/>
        </authorList>
    </citation>
    <scope>NUCLEOTIDE SEQUENCE [LARGE SCALE GENOMIC DNA]</scope>
    <source>
        <strain evidence="10 11">Mauritania I</strain>
    </source>
</reference>
<dbReference type="GO" id="GO:0005829">
    <property type="term" value="C:cytosol"/>
    <property type="evidence" value="ECO:0007669"/>
    <property type="project" value="TreeGrafter"/>
</dbReference>
<dbReference type="GO" id="GO:0006508">
    <property type="term" value="P:proteolysis"/>
    <property type="evidence" value="ECO:0007669"/>
    <property type="project" value="UniProtKB-KW"/>
</dbReference>
<accession>A0A0J9T6V9</accession>
<feature type="region of interest" description="Disordered" evidence="8">
    <location>
        <begin position="248"/>
        <end position="277"/>
    </location>
</feature>
<dbReference type="Pfam" id="PF00443">
    <property type="entry name" value="UCH"/>
    <property type="match status" value="1"/>
</dbReference>
<feature type="compositionally biased region" description="Basic and acidic residues" evidence="8">
    <location>
        <begin position="146"/>
        <end position="155"/>
    </location>
</feature>
<feature type="compositionally biased region" description="Basic and acidic residues" evidence="8">
    <location>
        <begin position="402"/>
        <end position="429"/>
    </location>
</feature>
<dbReference type="OrthoDB" id="420187at2759"/>
<comment type="similarity">
    <text evidence="2">Belongs to the peptidase C19 family.</text>
</comment>
<evidence type="ECO:0000256" key="5">
    <source>
        <dbReference type="ARBA" id="ARBA00022786"/>
    </source>
</evidence>
<evidence type="ECO:0000256" key="8">
    <source>
        <dbReference type="SAM" id="MobiDB-lite"/>
    </source>
</evidence>
<feature type="compositionally biased region" description="Polar residues" evidence="8">
    <location>
        <begin position="162"/>
        <end position="173"/>
    </location>
</feature>